<gene>
    <name evidence="2" type="ORF">MTBPR1_120102</name>
</gene>
<proteinExistence type="predicted"/>
<reference evidence="2 3" key="1">
    <citation type="submission" date="2016-07" db="EMBL/GenBank/DDBJ databases">
        <authorList>
            <person name="Lefevre C.T."/>
        </authorList>
    </citation>
    <scope>NUCLEOTIDE SEQUENCE [LARGE SCALE GENOMIC DNA]</scope>
    <source>
        <strain evidence="2">PR1</strain>
    </source>
</reference>
<dbReference type="PANTHER" id="PTHR40396:SF1">
    <property type="entry name" value="ATPASE AAA-TYPE CORE DOMAIN-CONTAINING PROTEIN"/>
    <property type="match status" value="1"/>
</dbReference>
<accession>A0A1C3RER9</accession>
<feature type="domain" description="ATPase AAA-type core" evidence="1">
    <location>
        <begin position="49"/>
        <end position="387"/>
    </location>
</feature>
<dbReference type="STRING" id="1867952.MTBPR1_120102"/>
<dbReference type="AlphaFoldDB" id="A0A1C3RER9"/>
<dbReference type="InterPro" id="IPR003959">
    <property type="entry name" value="ATPase_AAA_core"/>
</dbReference>
<dbReference type="OrthoDB" id="9809324at2"/>
<protein>
    <recommendedName>
        <fullName evidence="1">ATPase AAA-type core domain-containing protein</fullName>
    </recommendedName>
</protein>
<dbReference type="GO" id="GO:0016887">
    <property type="term" value="F:ATP hydrolysis activity"/>
    <property type="evidence" value="ECO:0007669"/>
    <property type="project" value="InterPro"/>
</dbReference>
<name>A0A1C3RER9_9PROT</name>
<dbReference type="GO" id="GO:0005524">
    <property type="term" value="F:ATP binding"/>
    <property type="evidence" value="ECO:0007669"/>
    <property type="project" value="InterPro"/>
</dbReference>
<sequence length="444" mass="50151">MLVEFSVTNYKSIAEKQTFSMAAGSAKSKLKPHAFETGNSYAPKLMRSACVFGPNGAGKSSLIEALSFFKQFVISSAKESQEGESIDVVPFALCDDYRNAPSEFEMVFIFNDHLYQYGFSVDHFRIVDEWLFAKPNKPRTTLKELFQRNYNPDTGQYDWATSHIKGQKEVWKDATRDNALFLSTAIMLRSEALQEPFTWLRKQLKVIKSTERLTDSFTIEQVAENDRKEAVLNFLKAADLGIDDLEINSVNTEGESVEEGLAKFFEAMEAAGNNLPANGSFQLKLQSPKAEDLKKMELVNVLAVHKGRNNKDVKIDLQNESDGTKVIFSLAGPLLHVLENGLTLFVDELHNSLHPHALRFLVEMFLNPKTNKNNAQLIFTSHETSIMARNFLHRDQVWLMEKEDGATCLFPLSDFKGRDYEAFQRAYLDGRYGGVPRIGEVVNG</sequence>
<dbReference type="EMBL" id="FLYE01000004">
    <property type="protein sequence ID" value="SCA55796.1"/>
    <property type="molecule type" value="Genomic_DNA"/>
</dbReference>
<dbReference type="SUPFAM" id="SSF52540">
    <property type="entry name" value="P-loop containing nucleoside triphosphate hydrolases"/>
    <property type="match status" value="1"/>
</dbReference>
<dbReference type="PANTHER" id="PTHR40396">
    <property type="entry name" value="ATPASE-LIKE PROTEIN"/>
    <property type="match status" value="1"/>
</dbReference>
<dbReference type="Gene3D" id="3.40.50.300">
    <property type="entry name" value="P-loop containing nucleotide triphosphate hydrolases"/>
    <property type="match status" value="1"/>
</dbReference>
<dbReference type="RefSeq" id="WP_069186498.1">
    <property type="nucleotide sequence ID" value="NZ_FLYE01000004.1"/>
</dbReference>
<dbReference type="InterPro" id="IPR027417">
    <property type="entry name" value="P-loop_NTPase"/>
</dbReference>
<evidence type="ECO:0000313" key="3">
    <source>
        <dbReference type="Proteomes" id="UP000231658"/>
    </source>
</evidence>
<dbReference type="Proteomes" id="UP000231658">
    <property type="component" value="Unassembled WGS sequence"/>
</dbReference>
<evidence type="ECO:0000259" key="1">
    <source>
        <dbReference type="Pfam" id="PF13304"/>
    </source>
</evidence>
<dbReference type="Pfam" id="PF13304">
    <property type="entry name" value="AAA_21"/>
    <property type="match status" value="1"/>
</dbReference>
<keyword evidence="3" id="KW-1185">Reference proteome</keyword>
<organism evidence="2 3">
    <name type="scientific">Candidatus Terasakiella magnetica</name>
    <dbReference type="NCBI Taxonomy" id="1867952"/>
    <lineage>
        <taxon>Bacteria</taxon>
        <taxon>Pseudomonadati</taxon>
        <taxon>Pseudomonadota</taxon>
        <taxon>Alphaproteobacteria</taxon>
        <taxon>Rhodospirillales</taxon>
        <taxon>Terasakiellaceae</taxon>
        <taxon>Terasakiella</taxon>
    </lineage>
</organism>
<evidence type="ECO:0000313" key="2">
    <source>
        <dbReference type="EMBL" id="SCA55796.1"/>
    </source>
</evidence>